<dbReference type="InterPro" id="IPR025870">
    <property type="entry name" value="Glyoxalase-like_dom"/>
</dbReference>
<name>A0A127JZU0_9BURK</name>
<dbReference type="Proteomes" id="UP000070433">
    <property type="component" value="Chromosome"/>
</dbReference>
<dbReference type="Pfam" id="PF13468">
    <property type="entry name" value="Glyoxalase_3"/>
    <property type="match status" value="1"/>
</dbReference>
<dbReference type="AlphaFoldDB" id="A0A127JZU0"/>
<evidence type="ECO:0000259" key="1">
    <source>
        <dbReference type="Pfam" id="PF13468"/>
    </source>
</evidence>
<dbReference type="RefSeq" id="WP_061503811.1">
    <property type="nucleotide sequence ID" value="NZ_CP010951.1"/>
</dbReference>
<feature type="domain" description="Glyoxalase-like" evidence="1">
    <location>
        <begin position="5"/>
        <end position="192"/>
    </location>
</feature>
<accession>A0A127JZU0</accession>
<gene>
    <name evidence="2" type="ORF">UC35_12045</name>
</gene>
<dbReference type="InterPro" id="IPR029068">
    <property type="entry name" value="Glyas_Bleomycin-R_OHBP_Dase"/>
</dbReference>
<sequence length="224" mass="23361">MQSQVDHLVVAAASLAQGAAWCRDTLGVEPGPGGEHALMGTHNRLLLVASAAYPRAYLEIIAINPAAPDPGRTRWFDLDGTAIRQAVAQGPRLVHFVARTSDGAGAVAALDRLGIARGPLLRAERATPSGTLRWKISVRDDGQRLFHGALPTLIEWGQAHPCDGMPDAGLSLKSLHARSPEAAQLRAAYSAVGLSGVPVQDGAPELIATLATPKGEVRLTSGGL</sequence>
<evidence type="ECO:0000313" key="2">
    <source>
        <dbReference type="EMBL" id="AMO25405.1"/>
    </source>
</evidence>
<protein>
    <recommendedName>
        <fullName evidence="1">Glyoxalase-like domain-containing protein</fullName>
    </recommendedName>
</protein>
<reference evidence="2 3" key="1">
    <citation type="journal article" date="2014" name="Int. J. Syst. Evol. Microbiol.">
        <title>Ramlibacter solisilvae sp. nov., isolated from forest soil, and emended description of the genus Ramlibacter.</title>
        <authorList>
            <person name="Lee H.J."/>
            <person name="Lee S.H."/>
            <person name="Lee S.S."/>
            <person name="Lee J.S."/>
            <person name="Kim Y."/>
            <person name="Kim S.C."/>
            <person name="Jeon C.O."/>
        </authorList>
    </citation>
    <scope>NUCLEOTIDE SEQUENCE [LARGE SCALE GENOMIC DNA]</scope>
    <source>
        <strain evidence="2 3">5-10</strain>
    </source>
</reference>
<proteinExistence type="predicted"/>
<evidence type="ECO:0000313" key="3">
    <source>
        <dbReference type="Proteomes" id="UP000070433"/>
    </source>
</evidence>
<dbReference type="PATRIC" id="fig|94132.3.peg.2452"/>
<keyword evidence="3" id="KW-1185">Reference proteome</keyword>
<organism evidence="2 3">
    <name type="scientific">Ramlibacter tataouinensis</name>
    <dbReference type="NCBI Taxonomy" id="94132"/>
    <lineage>
        <taxon>Bacteria</taxon>
        <taxon>Pseudomonadati</taxon>
        <taxon>Pseudomonadota</taxon>
        <taxon>Betaproteobacteria</taxon>
        <taxon>Burkholderiales</taxon>
        <taxon>Comamonadaceae</taxon>
        <taxon>Ramlibacter</taxon>
    </lineage>
</organism>
<dbReference type="Gene3D" id="3.10.180.10">
    <property type="entry name" value="2,3-Dihydroxybiphenyl 1,2-Dioxygenase, domain 1"/>
    <property type="match status" value="1"/>
</dbReference>
<dbReference type="OrthoDB" id="5801364at2"/>
<dbReference type="EMBL" id="CP010951">
    <property type="protein sequence ID" value="AMO25405.1"/>
    <property type="molecule type" value="Genomic_DNA"/>
</dbReference>